<evidence type="ECO:0000313" key="2">
    <source>
        <dbReference type="EMBL" id="KFE43850.1"/>
    </source>
</evidence>
<dbReference type="PATRIC" id="fig|317.174.peg.6286"/>
<comment type="caution">
    <text evidence="2">The sequence shown here is derived from an EMBL/GenBank/DDBJ whole genome shotgun (WGS) entry which is preliminary data.</text>
</comment>
<dbReference type="AlphaFoldDB" id="A0A085UKY7"/>
<gene>
    <name evidence="2" type="ORF">IV02_30820</name>
</gene>
<dbReference type="Gene3D" id="3.10.450.50">
    <property type="match status" value="1"/>
</dbReference>
<feature type="domain" description="SnoaL-like" evidence="1">
    <location>
        <begin position="41"/>
        <end position="133"/>
    </location>
</feature>
<proteinExistence type="predicted"/>
<reference evidence="2 3" key="1">
    <citation type="submission" date="2014-07" db="EMBL/GenBank/DDBJ databases">
        <title>Draft Genome Sequences of Environmental Pseudomonas syringae strains.</title>
        <authorList>
            <person name="Baltrus D.A."/>
            <person name="Berge O."/>
            <person name="Morris C."/>
        </authorList>
    </citation>
    <scope>NUCLEOTIDE SEQUENCE [LARGE SCALE GENOMIC DNA]</scope>
    <source>
        <strain evidence="2 3">CEB003</strain>
    </source>
</reference>
<dbReference type="InterPro" id="IPR037401">
    <property type="entry name" value="SnoaL-like"/>
</dbReference>
<evidence type="ECO:0000313" key="3">
    <source>
        <dbReference type="Proteomes" id="UP000028643"/>
    </source>
</evidence>
<dbReference type="Pfam" id="PF13474">
    <property type="entry name" value="SnoaL_3"/>
    <property type="match status" value="1"/>
</dbReference>
<organism evidence="2 3">
    <name type="scientific">Pseudomonas syringae</name>
    <dbReference type="NCBI Taxonomy" id="317"/>
    <lineage>
        <taxon>Bacteria</taxon>
        <taxon>Pseudomonadati</taxon>
        <taxon>Pseudomonadota</taxon>
        <taxon>Gammaproteobacteria</taxon>
        <taxon>Pseudomonadales</taxon>
        <taxon>Pseudomonadaceae</taxon>
        <taxon>Pseudomonas</taxon>
    </lineage>
</organism>
<dbReference type="Proteomes" id="UP000028643">
    <property type="component" value="Unassembled WGS sequence"/>
</dbReference>
<dbReference type="RefSeq" id="WP_047579868.1">
    <property type="nucleotide sequence ID" value="NZ_JPQT01000183.1"/>
</dbReference>
<dbReference type="SUPFAM" id="SSF54427">
    <property type="entry name" value="NTF2-like"/>
    <property type="match status" value="1"/>
</dbReference>
<dbReference type="EMBL" id="JPQT01000183">
    <property type="protein sequence ID" value="KFE43850.1"/>
    <property type="molecule type" value="Genomic_DNA"/>
</dbReference>
<protein>
    <recommendedName>
        <fullName evidence="1">SnoaL-like domain-containing protein</fullName>
    </recommendedName>
</protein>
<accession>A0A085UKY7</accession>
<sequence>MIDSLAGYQSPSMITDPATRESLNAFIKKVLQGFSTPGSDVAKYFADPDVAIAGSGLAEYFMGAEAVQNGVTWVTTLNIRWEPRLVVSWMRGDIAWAQIRIDGHTLENEEPTIVQYVATGVFQRNDDGWTWLYWGGGEPQKVARL</sequence>
<evidence type="ECO:0000259" key="1">
    <source>
        <dbReference type="Pfam" id="PF13474"/>
    </source>
</evidence>
<dbReference type="InterPro" id="IPR032710">
    <property type="entry name" value="NTF2-like_dom_sf"/>
</dbReference>
<name>A0A085UKY7_PSESX</name>